<comment type="catalytic activity">
    <reaction evidence="11 12">
        <text>ATP + H2O = ADP + phosphate + H(+)</text>
        <dbReference type="Rhea" id="RHEA:13065"/>
        <dbReference type="ChEBI" id="CHEBI:15377"/>
        <dbReference type="ChEBI" id="CHEBI:15378"/>
        <dbReference type="ChEBI" id="CHEBI:30616"/>
        <dbReference type="ChEBI" id="CHEBI:43474"/>
        <dbReference type="ChEBI" id="CHEBI:456216"/>
        <dbReference type="EC" id="5.6.2.4"/>
    </reaction>
</comment>
<dbReference type="eggNOG" id="COG1198">
    <property type="taxonomic scope" value="Bacteria"/>
</dbReference>
<comment type="function">
    <text evidence="12">Initiates the restart of stalled replication forks, which reloads the replicative helicase on sites other than the origin of replication. Recognizes and binds to abandoned replication forks and remodels them to uncover a helicase loading site. Promotes assembly of the primosome at these replication forks.</text>
</comment>
<dbReference type="NCBIfam" id="NF004066">
    <property type="entry name" value="PRK05580.1-3"/>
    <property type="match status" value="1"/>
</dbReference>
<dbReference type="HOGENOM" id="CLU_013353_3_1_9"/>
<organism evidence="15 16">
    <name type="scientific">Syntrophothermus lipocalidus (strain DSM 12680 / TGB-C1)</name>
    <dbReference type="NCBI Taxonomy" id="643648"/>
    <lineage>
        <taxon>Bacteria</taxon>
        <taxon>Bacillati</taxon>
        <taxon>Bacillota</taxon>
        <taxon>Clostridia</taxon>
        <taxon>Eubacteriales</taxon>
        <taxon>Syntrophomonadaceae</taxon>
        <taxon>Syntrophothermus</taxon>
    </lineage>
</organism>
<comment type="catalytic activity">
    <reaction evidence="12">
        <text>Couples ATP hydrolysis with the unwinding of duplex DNA by translocating in the 3'-5' direction.</text>
        <dbReference type="EC" id="5.6.2.4"/>
    </reaction>
</comment>
<evidence type="ECO:0000256" key="6">
    <source>
        <dbReference type="ARBA" id="ARBA00022806"/>
    </source>
</evidence>
<dbReference type="EMBL" id="CP002048">
    <property type="protein sequence ID" value="ADI01638.1"/>
    <property type="molecule type" value="Genomic_DNA"/>
</dbReference>
<dbReference type="InterPro" id="IPR011545">
    <property type="entry name" value="DEAD/DEAH_box_helicase_dom"/>
</dbReference>
<evidence type="ECO:0000256" key="2">
    <source>
        <dbReference type="ARBA" id="ARBA00022705"/>
    </source>
</evidence>
<reference evidence="16" key="1">
    <citation type="journal article" date="2010" name="Stand. Genomic Sci.">
        <title>Complete genome sequence of Syntrophothermus lipocalidus type strain (TGB-C1T).</title>
        <authorList>
            <consortium name="US DOE Joint Genome Institute (JGI-PGF)"/>
            <person name="Djao O."/>
            <person name="Zhang X."/>
            <person name="Lucas S."/>
            <person name="Lapidus A."/>
            <person name="Glavina Del Rio T."/>
            <person name="Nolan M."/>
            <person name="Tice H."/>
            <person name="Cheng J."/>
            <person name="Han C."/>
            <person name="Tapia R."/>
            <person name="Goodwin L."/>
            <person name="Pitluck S."/>
            <person name="Liolios K."/>
            <person name="Ivanova N."/>
            <person name="Mavromatis K."/>
            <person name="Mikhailova N."/>
            <person name="Ovchinnikova G."/>
            <person name="Pati A."/>
            <person name="Brambilla E."/>
            <person name="Chen A."/>
            <person name="Palaniappan K."/>
            <person name="Land M."/>
            <person name="Hauser L."/>
            <person name="Chang Y."/>
            <person name="Jeffries C."/>
            <person name="Rohde M."/>
            <person name="Sikorski J."/>
            <person name="Spring S."/>
            <person name="Goker M."/>
            <person name="Detter J."/>
            <person name="Woyke T."/>
            <person name="Bristow J."/>
            <person name="Eisen J."/>
            <person name="Markowitz V."/>
            <person name="Hugenholtz P."/>
            <person name="Kyrpides N."/>
            <person name="Klenk H."/>
        </authorList>
    </citation>
    <scope>NUCLEOTIDE SEQUENCE [LARGE SCALE GENOMIC DNA]</scope>
    <source>
        <strain evidence="16">DSM 12680 / TGB-C1</strain>
    </source>
</reference>
<evidence type="ECO:0000256" key="8">
    <source>
        <dbReference type="ARBA" id="ARBA00022840"/>
    </source>
</evidence>
<dbReference type="InterPro" id="IPR040498">
    <property type="entry name" value="PriA_CRR"/>
</dbReference>
<keyword evidence="2 12" id="KW-0235">DNA replication</keyword>
<keyword evidence="8 12" id="KW-0067">ATP-binding</keyword>
<keyword evidence="9 12" id="KW-0238">DNA-binding</keyword>
<dbReference type="AlphaFoldDB" id="D7CLQ3"/>
<dbReference type="SMART" id="SM00490">
    <property type="entry name" value="HELICc"/>
    <property type="match status" value="1"/>
</dbReference>
<dbReference type="STRING" id="643648.Slip_0858"/>
<feature type="domain" description="Helicase C-terminal" evidence="14">
    <location>
        <begin position="539"/>
        <end position="704"/>
    </location>
</feature>
<dbReference type="Pfam" id="PF18319">
    <property type="entry name" value="Zn_ribbon_PriA"/>
    <property type="match status" value="1"/>
</dbReference>
<dbReference type="FunFam" id="3.40.50.300:FF:000489">
    <property type="entry name" value="Primosome assembly protein PriA"/>
    <property type="match status" value="1"/>
</dbReference>
<dbReference type="GO" id="GO:0043138">
    <property type="term" value="F:3'-5' DNA helicase activity"/>
    <property type="evidence" value="ECO:0007669"/>
    <property type="project" value="UniProtKB-EC"/>
</dbReference>
<feature type="binding site" evidence="12">
    <location>
        <position position="516"/>
    </location>
    <ligand>
        <name>Zn(2+)</name>
        <dbReference type="ChEBI" id="CHEBI:29105"/>
        <label>2</label>
    </ligand>
</feature>
<dbReference type="SMART" id="SM00487">
    <property type="entry name" value="DEXDc"/>
    <property type="match status" value="1"/>
</dbReference>
<dbReference type="Pfam" id="PF17764">
    <property type="entry name" value="PriA_3primeBD"/>
    <property type="match status" value="1"/>
</dbReference>
<evidence type="ECO:0000256" key="7">
    <source>
        <dbReference type="ARBA" id="ARBA00022833"/>
    </source>
</evidence>
<protein>
    <recommendedName>
        <fullName evidence="12">Replication restart protein PriA</fullName>
    </recommendedName>
    <alternativeName>
        <fullName evidence="12">ATP-dependent DNA helicase PriA</fullName>
        <ecNumber evidence="12">5.6.2.4</ecNumber>
    </alternativeName>
    <alternativeName>
        <fullName evidence="12">DNA 3'-5' helicase PriA</fullName>
    </alternativeName>
</protein>
<dbReference type="SUPFAM" id="SSF52540">
    <property type="entry name" value="P-loop containing nucleoside triphosphate hydrolases"/>
    <property type="match status" value="1"/>
</dbReference>
<feature type="binding site" evidence="12">
    <location>
        <position position="544"/>
    </location>
    <ligand>
        <name>Zn(2+)</name>
        <dbReference type="ChEBI" id="CHEBI:29105"/>
        <label>1</label>
    </ligand>
</feature>
<dbReference type="FunFam" id="3.40.1440.60:FF:000001">
    <property type="entry name" value="Primosomal protein N"/>
    <property type="match status" value="1"/>
</dbReference>
<accession>D7CLQ3</accession>
<evidence type="ECO:0000313" key="16">
    <source>
        <dbReference type="Proteomes" id="UP000000378"/>
    </source>
</evidence>
<keyword evidence="1 12" id="KW-0639">Primosome</keyword>
<proteinExistence type="inferred from homology"/>
<feature type="binding site" evidence="12">
    <location>
        <position position="547"/>
    </location>
    <ligand>
        <name>Zn(2+)</name>
        <dbReference type="ChEBI" id="CHEBI:29105"/>
        <label>1</label>
    </ligand>
</feature>
<evidence type="ECO:0000259" key="14">
    <source>
        <dbReference type="PROSITE" id="PS51194"/>
    </source>
</evidence>
<feature type="binding site" evidence="12">
    <location>
        <position position="531"/>
    </location>
    <ligand>
        <name>Zn(2+)</name>
        <dbReference type="ChEBI" id="CHEBI:29105"/>
        <label>2</label>
    </ligand>
</feature>
<dbReference type="RefSeq" id="WP_013175040.1">
    <property type="nucleotide sequence ID" value="NC_014220.1"/>
</dbReference>
<dbReference type="InterPro" id="IPR041236">
    <property type="entry name" value="PriA_C"/>
</dbReference>
<dbReference type="Pfam" id="PF00270">
    <property type="entry name" value="DEAD"/>
    <property type="match status" value="1"/>
</dbReference>
<dbReference type="GO" id="GO:0006270">
    <property type="term" value="P:DNA replication initiation"/>
    <property type="evidence" value="ECO:0007669"/>
    <property type="project" value="TreeGrafter"/>
</dbReference>
<keyword evidence="16" id="KW-1185">Reference proteome</keyword>
<dbReference type="OrthoDB" id="9759544at2"/>
<dbReference type="GO" id="GO:0008270">
    <property type="term" value="F:zinc ion binding"/>
    <property type="evidence" value="ECO:0007669"/>
    <property type="project" value="UniProtKB-UniRule"/>
</dbReference>
<feature type="binding site" evidence="12">
    <location>
        <position position="534"/>
    </location>
    <ligand>
        <name>Zn(2+)</name>
        <dbReference type="ChEBI" id="CHEBI:29105"/>
        <label>2</label>
    </ligand>
</feature>
<dbReference type="Pfam" id="PF18074">
    <property type="entry name" value="PriA_C"/>
    <property type="match status" value="1"/>
</dbReference>
<dbReference type="NCBIfam" id="TIGR00595">
    <property type="entry name" value="priA"/>
    <property type="match status" value="1"/>
</dbReference>
<feature type="domain" description="Helicase ATP-binding" evidence="13">
    <location>
        <begin position="276"/>
        <end position="442"/>
    </location>
</feature>
<dbReference type="GO" id="GO:0005524">
    <property type="term" value="F:ATP binding"/>
    <property type="evidence" value="ECO:0007669"/>
    <property type="project" value="UniProtKB-UniRule"/>
</dbReference>
<comment type="similarity">
    <text evidence="12">Belongs to the helicase family. PriA subfamily.</text>
</comment>
<keyword evidence="7 12" id="KW-0862">Zinc</keyword>
<keyword evidence="10 12" id="KW-0413">Isomerase</keyword>
<comment type="subunit">
    <text evidence="12">Component of the replication restart primosome.</text>
</comment>
<evidence type="ECO:0000256" key="11">
    <source>
        <dbReference type="ARBA" id="ARBA00048988"/>
    </source>
</evidence>
<evidence type="ECO:0000256" key="10">
    <source>
        <dbReference type="ARBA" id="ARBA00023235"/>
    </source>
</evidence>
<evidence type="ECO:0000259" key="13">
    <source>
        <dbReference type="PROSITE" id="PS51192"/>
    </source>
</evidence>
<dbReference type="HAMAP" id="MF_00983">
    <property type="entry name" value="PriA"/>
    <property type="match status" value="1"/>
</dbReference>
<evidence type="ECO:0000256" key="12">
    <source>
        <dbReference type="HAMAP-Rule" id="MF_00983"/>
    </source>
</evidence>
<dbReference type="InterPro" id="IPR014001">
    <property type="entry name" value="Helicase_ATP-bd"/>
</dbReference>
<dbReference type="PANTHER" id="PTHR30580">
    <property type="entry name" value="PRIMOSOMAL PROTEIN N"/>
    <property type="match status" value="1"/>
</dbReference>
<dbReference type="InterPro" id="IPR001650">
    <property type="entry name" value="Helicase_C-like"/>
</dbReference>
<dbReference type="GO" id="GO:0006269">
    <property type="term" value="P:DNA replication, synthesis of primer"/>
    <property type="evidence" value="ECO:0007669"/>
    <property type="project" value="UniProtKB-KW"/>
</dbReference>
<dbReference type="CDD" id="cd18804">
    <property type="entry name" value="SF2_C_priA"/>
    <property type="match status" value="1"/>
</dbReference>
<feature type="binding site" evidence="12">
    <location>
        <position position="504"/>
    </location>
    <ligand>
        <name>Zn(2+)</name>
        <dbReference type="ChEBI" id="CHEBI:29105"/>
        <label>1</label>
    </ligand>
</feature>
<evidence type="ECO:0000256" key="1">
    <source>
        <dbReference type="ARBA" id="ARBA00022515"/>
    </source>
</evidence>
<dbReference type="InterPro" id="IPR005259">
    <property type="entry name" value="PriA"/>
</dbReference>
<gene>
    <name evidence="12" type="primary">priA</name>
    <name evidence="15" type="ordered locus">Slip_0858</name>
</gene>
<dbReference type="GO" id="GO:0006310">
    <property type="term" value="P:DNA recombination"/>
    <property type="evidence" value="ECO:0007669"/>
    <property type="project" value="InterPro"/>
</dbReference>
<keyword evidence="6 12" id="KW-0347">Helicase</keyword>
<dbReference type="Pfam" id="PF00271">
    <property type="entry name" value="Helicase_C"/>
    <property type="match status" value="1"/>
</dbReference>
<dbReference type="PANTHER" id="PTHR30580:SF0">
    <property type="entry name" value="PRIMOSOMAL PROTEIN N"/>
    <property type="match status" value="1"/>
</dbReference>
<dbReference type="GO" id="GO:0006302">
    <property type="term" value="P:double-strand break repair"/>
    <property type="evidence" value="ECO:0007669"/>
    <property type="project" value="InterPro"/>
</dbReference>
<evidence type="ECO:0000256" key="5">
    <source>
        <dbReference type="ARBA" id="ARBA00022801"/>
    </source>
</evidence>
<evidence type="ECO:0000313" key="15">
    <source>
        <dbReference type="EMBL" id="ADI01638.1"/>
    </source>
</evidence>
<evidence type="ECO:0000256" key="3">
    <source>
        <dbReference type="ARBA" id="ARBA00022723"/>
    </source>
</evidence>
<dbReference type="InterPro" id="IPR042115">
    <property type="entry name" value="PriA_3primeBD_sf"/>
</dbReference>
<keyword evidence="3 12" id="KW-0479">Metal-binding</keyword>
<dbReference type="GO" id="GO:1990077">
    <property type="term" value="C:primosome complex"/>
    <property type="evidence" value="ECO:0007669"/>
    <property type="project" value="UniProtKB-UniRule"/>
</dbReference>
<dbReference type="Gene3D" id="3.40.1440.60">
    <property type="entry name" value="PriA, 3(prime) DNA-binding domain"/>
    <property type="match status" value="1"/>
</dbReference>
<dbReference type="Proteomes" id="UP000000378">
    <property type="component" value="Chromosome"/>
</dbReference>
<dbReference type="PROSITE" id="PS51194">
    <property type="entry name" value="HELICASE_CTER"/>
    <property type="match status" value="1"/>
</dbReference>
<name>D7CLQ3_SYNLT</name>
<reference evidence="15 16" key="2">
    <citation type="journal article" date="2010" name="Stand. Genomic Sci.">
        <title>Complete genome sequence of Syntrophothermus lipocalidus type strain (TGB-C1).</title>
        <authorList>
            <person name="Djao O.D."/>
            <person name="Zhang X."/>
            <person name="Lucas S."/>
            <person name="Lapidus A."/>
            <person name="Del Rio T.G."/>
            <person name="Nolan M."/>
            <person name="Tice H."/>
            <person name="Cheng J.F."/>
            <person name="Han C."/>
            <person name="Tapia R."/>
            <person name="Goodwin L."/>
            <person name="Pitluck S."/>
            <person name="Liolios K."/>
            <person name="Ivanova N."/>
            <person name="Mavromatis K."/>
            <person name="Mikhailova N."/>
            <person name="Ovchinnikova G."/>
            <person name="Pati A."/>
            <person name="Brambilla E."/>
            <person name="Chen A."/>
            <person name="Palaniappan K."/>
            <person name="Land M."/>
            <person name="Hauser L."/>
            <person name="Chang Y.J."/>
            <person name="Jeffries C.D."/>
            <person name="Rohde M."/>
            <person name="Sikorski J."/>
            <person name="Spring S."/>
            <person name="Goker M."/>
            <person name="Detter J.C."/>
            <person name="Woyke T."/>
            <person name="Bristow J."/>
            <person name="Eisen J.A."/>
            <person name="Markowitz V."/>
            <person name="Hugenholtz P."/>
            <person name="Kyrpides N.C."/>
            <person name="Klenk H.P."/>
        </authorList>
    </citation>
    <scope>NUCLEOTIDE SEQUENCE [LARGE SCALE GENOMIC DNA]</scope>
    <source>
        <strain evidence="16">DSM 12680 / TGB-C1</strain>
    </source>
</reference>
<dbReference type="EC" id="5.6.2.4" evidence="12"/>
<keyword evidence="5 12" id="KW-0378">Hydrolase</keyword>
<dbReference type="Gene3D" id="3.40.50.300">
    <property type="entry name" value="P-loop containing nucleotide triphosphate hydrolases"/>
    <property type="match status" value="2"/>
</dbReference>
<dbReference type="KEGG" id="slp:Slip_0858"/>
<dbReference type="GO" id="GO:0016887">
    <property type="term" value="F:ATP hydrolysis activity"/>
    <property type="evidence" value="ECO:0007669"/>
    <property type="project" value="RHEA"/>
</dbReference>
<sequence length="798" mass="90307">MYAEVLINLGLASVDRVYVYEVPLELASKIKVGMRVLVPLGKSHREGYVLRFTDKPGVARLKCIIKLLDDEPVLTEDILKLAEWMAEYYLCSVGAVLNSVIPHSLRKKRKACLVPLVDQAQGVAVVQAFGNDKVLDLMVRLWEEGEVDVKEAYRMLEGEVLLKTLEDKGLVARTGRYGLYRTVSTQQVYELGPKFASTELPHLERRAPRQFEIVRWLYERGQVGAQELEKRFPRSSLASLLGKGIITKKRVTDSPSEQPLLPTSHQQNAIQVISSLVNSGQFARCLLFGVTGSGKTEVYLQVVERVLALRKQVMVLVPEIALAQQMIRVFSARVGSRMAVLHSGLSDAERYEEYRRILTGEVDLVLGARSAVFAPLNNLGLIIIDEEQEYTFKQENFPRYHAREVAQRRAQLQNAVLLLGSATPSVETFYRAQIGDYKLLELPERIGSNMLPRMQVVDMRAEFKNGNRSIFSDLLRQKIGERLDKGEQVILFLNRRGFFTFVMCRECGLVLTCPHCSVPLAYHRVTGKLHCHYCFSQIHHQETCPRCGSVYMRKLGVGTQKVEEEVMKTFPRARVARLDTDTTHRKNSPRQIVEAMTRGEIDVLVGTQMVAKGFDFHGVTLVGVVLADTMLNLPDFRACERSFQLLLQAAGRAGRGSNPGEVIIQTYQPDSHAIKYVIQHDYPSFYHQEIGFRKSMKYPPFSRLIRIIVSSATERRAEATASELGRLIRELLSGHDESVDILGPGPCYLAKLRDRYRFQILLKGSNQDLLTSVGRYIIEKSRSSNIRIDVDVDPLFMM</sequence>
<dbReference type="GO" id="GO:0003677">
    <property type="term" value="F:DNA binding"/>
    <property type="evidence" value="ECO:0007669"/>
    <property type="project" value="UniProtKB-UniRule"/>
</dbReference>
<dbReference type="InterPro" id="IPR027417">
    <property type="entry name" value="P-loop_NTPase"/>
</dbReference>
<keyword evidence="4 12" id="KW-0547">Nucleotide-binding</keyword>
<evidence type="ECO:0000256" key="9">
    <source>
        <dbReference type="ARBA" id="ARBA00023125"/>
    </source>
</evidence>
<comment type="cofactor">
    <cofactor evidence="12">
        <name>Zn(2+)</name>
        <dbReference type="ChEBI" id="CHEBI:29105"/>
    </cofactor>
    <text evidence="12">Binds 2 zinc ions per subunit.</text>
</comment>
<evidence type="ECO:0000256" key="4">
    <source>
        <dbReference type="ARBA" id="ARBA00022741"/>
    </source>
</evidence>
<dbReference type="PROSITE" id="PS51192">
    <property type="entry name" value="HELICASE_ATP_BIND_1"/>
    <property type="match status" value="1"/>
</dbReference>
<dbReference type="InterPro" id="IPR041222">
    <property type="entry name" value="PriA_3primeBD"/>
</dbReference>
<feature type="binding site" evidence="12">
    <location>
        <position position="513"/>
    </location>
    <ligand>
        <name>Zn(2+)</name>
        <dbReference type="ChEBI" id="CHEBI:29105"/>
        <label>2</label>
    </ligand>
</feature>
<feature type="binding site" evidence="12">
    <location>
        <position position="507"/>
    </location>
    <ligand>
        <name>Zn(2+)</name>
        <dbReference type="ChEBI" id="CHEBI:29105"/>
        <label>1</label>
    </ligand>
</feature>
<dbReference type="CDD" id="cd17929">
    <property type="entry name" value="DEXHc_priA"/>
    <property type="match status" value="1"/>
</dbReference>